<evidence type="ECO:0000256" key="1">
    <source>
        <dbReference type="SAM" id="MobiDB-lite"/>
    </source>
</evidence>
<feature type="compositionally biased region" description="Basic and acidic residues" evidence="1">
    <location>
        <begin position="53"/>
        <end position="63"/>
    </location>
</feature>
<evidence type="ECO:0000313" key="2">
    <source>
        <dbReference type="EMBL" id="KAL0378765.1"/>
    </source>
</evidence>
<feature type="compositionally biased region" description="Acidic residues" evidence="1">
    <location>
        <begin position="64"/>
        <end position="80"/>
    </location>
</feature>
<organism evidence="2">
    <name type="scientific">Sesamum radiatum</name>
    <name type="common">Black benniseed</name>
    <dbReference type="NCBI Taxonomy" id="300843"/>
    <lineage>
        <taxon>Eukaryota</taxon>
        <taxon>Viridiplantae</taxon>
        <taxon>Streptophyta</taxon>
        <taxon>Embryophyta</taxon>
        <taxon>Tracheophyta</taxon>
        <taxon>Spermatophyta</taxon>
        <taxon>Magnoliopsida</taxon>
        <taxon>eudicotyledons</taxon>
        <taxon>Gunneridae</taxon>
        <taxon>Pentapetalae</taxon>
        <taxon>asterids</taxon>
        <taxon>lamiids</taxon>
        <taxon>Lamiales</taxon>
        <taxon>Pedaliaceae</taxon>
        <taxon>Sesamum</taxon>
    </lineage>
</organism>
<feature type="region of interest" description="Disordered" evidence="1">
    <location>
        <begin position="53"/>
        <end position="121"/>
    </location>
</feature>
<name>A0AAW2REL0_SESRA</name>
<gene>
    <name evidence="2" type="ORF">Sradi_3182000</name>
</gene>
<comment type="caution">
    <text evidence="2">The sequence shown here is derived from an EMBL/GenBank/DDBJ whole genome shotgun (WGS) entry which is preliminary data.</text>
</comment>
<proteinExistence type="predicted"/>
<sequence length="121" mass="13202">MTSFMAFSDQSIYFIKEVPLDRNPSEATSKRTGLDSSIFHNGWRQATTVAHRLIDQENVRDEGAEVDERDETDEEGEIGEGSEVGGGDEGKGSSPREDESGGGARSSVDWGFSNLRTSIID</sequence>
<reference evidence="2" key="2">
    <citation type="journal article" date="2024" name="Plant">
        <title>Genomic evolution and insights into agronomic trait innovations of Sesamum species.</title>
        <authorList>
            <person name="Miao H."/>
            <person name="Wang L."/>
            <person name="Qu L."/>
            <person name="Liu H."/>
            <person name="Sun Y."/>
            <person name="Le M."/>
            <person name="Wang Q."/>
            <person name="Wei S."/>
            <person name="Zheng Y."/>
            <person name="Lin W."/>
            <person name="Duan Y."/>
            <person name="Cao H."/>
            <person name="Xiong S."/>
            <person name="Wang X."/>
            <person name="Wei L."/>
            <person name="Li C."/>
            <person name="Ma Q."/>
            <person name="Ju M."/>
            <person name="Zhao R."/>
            <person name="Li G."/>
            <person name="Mu C."/>
            <person name="Tian Q."/>
            <person name="Mei H."/>
            <person name="Zhang T."/>
            <person name="Gao T."/>
            <person name="Zhang H."/>
        </authorList>
    </citation>
    <scope>NUCLEOTIDE SEQUENCE</scope>
    <source>
        <strain evidence="2">G02</strain>
    </source>
</reference>
<dbReference type="EMBL" id="JACGWJ010000013">
    <property type="protein sequence ID" value="KAL0378765.1"/>
    <property type="molecule type" value="Genomic_DNA"/>
</dbReference>
<accession>A0AAW2REL0</accession>
<protein>
    <submittedName>
        <fullName evidence="2">Uncharacterized protein</fullName>
    </submittedName>
</protein>
<reference evidence="2" key="1">
    <citation type="submission" date="2020-06" db="EMBL/GenBank/DDBJ databases">
        <authorList>
            <person name="Li T."/>
            <person name="Hu X."/>
            <person name="Zhang T."/>
            <person name="Song X."/>
            <person name="Zhang H."/>
            <person name="Dai N."/>
            <person name="Sheng W."/>
            <person name="Hou X."/>
            <person name="Wei L."/>
        </authorList>
    </citation>
    <scope>NUCLEOTIDE SEQUENCE</scope>
    <source>
        <strain evidence="2">G02</strain>
        <tissue evidence="2">Leaf</tissue>
    </source>
</reference>
<feature type="compositionally biased region" description="Basic and acidic residues" evidence="1">
    <location>
        <begin position="88"/>
        <end position="99"/>
    </location>
</feature>
<dbReference type="AlphaFoldDB" id="A0AAW2REL0"/>